<dbReference type="RefSeq" id="WP_011588814.1">
    <property type="nucleotide sequence ID" value="NC_008260.1"/>
</dbReference>
<dbReference type="PANTHER" id="PTHR47894:SF1">
    <property type="entry name" value="HTH-TYPE TRANSCRIPTIONAL REGULATOR VQSM"/>
    <property type="match status" value="1"/>
</dbReference>
<sequence length="355" mass="39243">MITTLLPASILPGLLEVSLRNQLDVQALFEQVGIDADIVGRSDRFISLSQLDALLYAAFTESDDPLFGLHVGADNHYGNLDLLGNLMATANTLEQGIGMLFRYKDLVVPYLDFALDLEGKSVRVSAISKDPTLRFTATRAHNEVVVATMLSIGRSLLGADMPLTSASFLHGQPLPEELERYGAFFQCPLLFSAGQNAIQFSAELLGSPLPRAYPKYNERLRRSADQVLAGLSRAAGMTGRVVKQLERLLSEHAVSMEAVADALAVTPRTLQRRLQEEGTRFAQLRDQVRHQHACKALRQPRCNMQSLAIELGFSDTANFYHAFKRWQGCAPGQYRKRYSNDSGKEAQKAQTDDSL</sequence>
<feature type="domain" description="HTH araC/xylS-type" evidence="4">
    <location>
        <begin position="239"/>
        <end position="337"/>
    </location>
</feature>
<dbReference type="InterPro" id="IPR018060">
    <property type="entry name" value="HTH_AraC"/>
</dbReference>
<dbReference type="InterPro" id="IPR009057">
    <property type="entry name" value="Homeodomain-like_sf"/>
</dbReference>
<dbReference type="SUPFAM" id="SSF46689">
    <property type="entry name" value="Homeodomain-like"/>
    <property type="match status" value="1"/>
</dbReference>
<dbReference type="InterPro" id="IPR032687">
    <property type="entry name" value="AraC-type_N"/>
</dbReference>
<gene>
    <name evidence="5" type="ordered locus">ABO_1533</name>
</gene>
<organism evidence="5 6">
    <name type="scientific">Alcanivorax borkumensis (strain ATCC 700651 / DSM 11573 / NCIMB 13689 / SK2)</name>
    <dbReference type="NCBI Taxonomy" id="393595"/>
    <lineage>
        <taxon>Bacteria</taxon>
        <taxon>Pseudomonadati</taxon>
        <taxon>Pseudomonadota</taxon>
        <taxon>Gammaproteobacteria</taxon>
        <taxon>Oceanospirillales</taxon>
        <taxon>Alcanivoracaceae</taxon>
        <taxon>Alcanivorax</taxon>
    </lineage>
</organism>
<keyword evidence="1" id="KW-0805">Transcription regulation</keyword>
<dbReference type="KEGG" id="abo:ABO_1533"/>
<evidence type="ECO:0000313" key="6">
    <source>
        <dbReference type="Proteomes" id="UP000008871"/>
    </source>
</evidence>
<evidence type="ECO:0000313" key="5">
    <source>
        <dbReference type="EMBL" id="CAL16981.1"/>
    </source>
</evidence>
<protein>
    <submittedName>
        <fullName evidence="5">Transcriptional regulator, AraC family</fullName>
    </submittedName>
</protein>
<evidence type="ECO:0000256" key="3">
    <source>
        <dbReference type="ARBA" id="ARBA00023163"/>
    </source>
</evidence>
<dbReference type="GO" id="GO:0003700">
    <property type="term" value="F:DNA-binding transcription factor activity"/>
    <property type="evidence" value="ECO:0007669"/>
    <property type="project" value="InterPro"/>
</dbReference>
<evidence type="ECO:0000256" key="1">
    <source>
        <dbReference type="ARBA" id="ARBA00023015"/>
    </source>
</evidence>
<dbReference type="HOGENOM" id="CLU_047522_1_3_6"/>
<dbReference type="Proteomes" id="UP000008871">
    <property type="component" value="Chromosome"/>
</dbReference>
<keyword evidence="6" id="KW-1185">Reference proteome</keyword>
<evidence type="ECO:0000256" key="2">
    <source>
        <dbReference type="ARBA" id="ARBA00023125"/>
    </source>
</evidence>
<dbReference type="PANTHER" id="PTHR47894">
    <property type="entry name" value="HTH-TYPE TRANSCRIPTIONAL REGULATOR GADX"/>
    <property type="match status" value="1"/>
</dbReference>
<keyword evidence="3" id="KW-0804">Transcription</keyword>
<dbReference type="Pfam" id="PF12625">
    <property type="entry name" value="Arabinose_bd"/>
    <property type="match status" value="1"/>
</dbReference>
<dbReference type="OrthoDB" id="5722175at2"/>
<reference evidence="5 6" key="1">
    <citation type="journal article" date="2006" name="Nat. Biotechnol.">
        <title>Genome sequence of the ubiquitous hydrocarbon-degrading marine bacterium Alcanivorax borkumensis.</title>
        <authorList>
            <person name="Schneiker S."/>
            <person name="Martins dos Santos V.A.P."/>
            <person name="Bartels D."/>
            <person name="Bekel T."/>
            <person name="Brecht M."/>
            <person name="Buhrmester J."/>
            <person name="Chernikova T.N."/>
            <person name="Denaro R."/>
            <person name="Ferrer M."/>
            <person name="Gertler C."/>
            <person name="Goesmann A."/>
            <person name="Golyshina O.V."/>
            <person name="Kaminski F."/>
            <person name="Khachane A.N."/>
            <person name="Lang S."/>
            <person name="Linke B."/>
            <person name="McHardy A.C."/>
            <person name="Meyer F."/>
            <person name="Nechitaylo T."/>
            <person name="Puehler A."/>
            <person name="Regenhardt D."/>
            <person name="Rupp O."/>
            <person name="Sabirova J.S."/>
            <person name="Selbitschka W."/>
            <person name="Yakimov M.M."/>
            <person name="Timmis K.N."/>
            <person name="Vorhoelter F.-J."/>
            <person name="Weidner S."/>
            <person name="Kaiser O."/>
            <person name="Golyshin P.N."/>
        </authorList>
    </citation>
    <scope>NUCLEOTIDE SEQUENCE [LARGE SCALE GENOMIC DNA]</scope>
    <source>
        <strain evidence="6">ATCC 700651 / DSM 11573 / NCIMB 13689 / SK2</strain>
    </source>
</reference>
<dbReference type="Gene3D" id="1.10.10.60">
    <property type="entry name" value="Homeodomain-like"/>
    <property type="match status" value="1"/>
</dbReference>
<dbReference type="eggNOG" id="COG2207">
    <property type="taxonomic scope" value="Bacteria"/>
</dbReference>
<dbReference type="GO" id="GO:0000976">
    <property type="term" value="F:transcription cis-regulatory region binding"/>
    <property type="evidence" value="ECO:0007669"/>
    <property type="project" value="TreeGrafter"/>
</dbReference>
<accession>Q0VPB7</accession>
<name>Q0VPB7_ALCBS</name>
<keyword evidence="2" id="KW-0238">DNA-binding</keyword>
<dbReference type="PROSITE" id="PS01124">
    <property type="entry name" value="HTH_ARAC_FAMILY_2"/>
    <property type="match status" value="1"/>
</dbReference>
<dbReference type="GO" id="GO:0005829">
    <property type="term" value="C:cytosol"/>
    <property type="evidence" value="ECO:0007669"/>
    <property type="project" value="TreeGrafter"/>
</dbReference>
<dbReference type="Pfam" id="PF12833">
    <property type="entry name" value="HTH_18"/>
    <property type="match status" value="1"/>
</dbReference>
<dbReference type="SMART" id="SM00342">
    <property type="entry name" value="HTH_ARAC"/>
    <property type="match status" value="1"/>
</dbReference>
<dbReference type="STRING" id="393595.ABO_1533"/>
<proteinExistence type="predicted"/>
<evidence type="ECO:0000259" key="4">
    <source>
        <dbReference type="PROSITE" id="PS01124"/>
    </source>
</evidence>
<dbReference type="EMBL" id="AM286690">
    <property type="protein sequence ID" value="CAL16981.1"/>
    <property type="molecule type" value="Genomic_DNA"/>
</dbReference>
<dbReference type="AlphaFoldDB" id="Q0VPB7"/>